<evidence type="ECO:0000256" key="2">
    <source>
        <dbReference type="ARBA" id="ARBA00034103"/>
    </source>
</evidence>
<evidence type="ECO:0000259" key="4">
    <source>
        <dbReference type="PROSITE" id="PS50004"/>
    </source>
</evidence>
<dbReference type="InterPro" id="IPR039032">
    <property type="entry name" value="Rim-like"/>
</dbReference>
<dbReference type="RefSeq" id="XP_022258641.1">
    <property type="nucleotide sequence ID" value="XM_022402933.1"/>
</dbReference>
<evidence type="ECO:0000313" key="6">
    <source>
        <dbReference type="RefSeq" id="XP_022258641.1"/>
    </source>
</evidence>
<dbReference type="Pfam" id="PF00168">
    <property type="entry name" value="C2"/>
    <property type="match status" value="1"/>
</dbReference>
<dbReference type="InterPro" id="IPR000008">
    <property type="entry name" value="C2_dom"/>
</dbReference>
<protein>
    <submittedName>
        <fullName evidence="6">Protein piccolo-like</fullName>
    </submittedName>
</protein>
<dbReference type="GeneID" id="111089815"/>
<name>A0ABM1TRY5_LIMPO</name>
<keyword evidence="1" id="KW-0770">Synapse</keyword>
<dbReference type="PANTHER" id="PTHR12157">
    <property type="entry name" value="REGULATING SYNAPTIC MEMBRANE EXOCYTOSIS PROTEIN"/>
    <property type="match status" value="1"/>
</dbReference>
<dbReference type="PROSITE" id="PS50004">
    <property type="entry name" value="C2"/>
    <property type="match status" value="1"/>
</dbReference>
<feature type="region of interest" description="Disordered" evidence="3">
    <location>
        <begin position="77"/>
        <end position="162"/>
    </location>
</feature>
<feature type="domain" description="C2" evidence="4">
    <location>
        <begin position="229"/>
        <end position="347"/>
    </location>
</feature>
<feature type="compositionally biased region" description="Polar residues" evidence="3">
    <location>
        <begin position="77"/>
        <end position="96"/>
    </location>
</feature>
<dbReference type="Proteomes" id="UP000694941">
    <property type="component" value="Unplaced"/>
</dbReference>
<dbReference type="Gene3D" id="2.60.40.150">
    <property type="entry name" value="C2 domain"/>
    <property type="match status" value="1"/>
</dbReference>
<organism evidence="5 6">
    <name type="scientific">Limulus polyphemus</name>
    <name type="common">Atlantic horseshoe crab</name>
    <dbReference type="NCBI Taxonomy" id="6850"/>
    <lineage>
        <taxon>Eukaryota</taxon>
        <taxon>Metazoa</taxon>
        <taxon>Ecdysozoa</taxon>
        <taxon>Arthropoda</taxon>
        <taxon>Chelicerata</taxon>
        <taxon>Merostomata</taxon>
        <taxon>Xiphosura</taxon>
        <taxon>Limulidae</taxon>
        <taxon>Limulus</taxon>
    </lineage>
</organism>
<proteinExistence type="predicted"/>
<evidence type="ECO:0000256" key="3">
    <source>
        <dbReference type="SAM" id="MobiDB-lite"/>
    </source>
</evidence>
<sequence length="363" mass="41134">MSPSGKKIFIGETRIFLRQADLRDSPEWYNLNYHQVAPDNRRKTCDTLAHDKTHKKRSRQHITRGSHSYLVLHPSSASYQTQPLDDAKNITSSPITSHDDFKQEHSRKKSSSLHAQDGRSDVCSNAKRNPRVKSASFRIHRSPDIDGEREKSPESGILDKTAKKNLTRTLSLRTNRTKKHVGLAMASALSKPDVTSENEVPIMTFGPNGIRRGPGQVFFGKINISGAATLGDIKLGFLMTKGQLEVRVICARQLKLNAAGQPPDTYVKTYLKEGERQMQKRKTRVVRHSSEPQYRQTLKYNASSIQGRHLLVMVWERQKGFEHNQPLGGADIQLDRLDFSRLLICWYPIYPVSHVDLESNQSA</sequence>
<accession>A0ABM1TRY5</accession>
<feature type="compositionally biased region" description="Basic and acidic residues" evidence="3">
    <location>
        <begin position="141"/>
        <end position="153"/>
    </location>
</feature>
<gene>
    <name evidence="6" type="primary">LOC111089815</name>
</gene>
<reference evidence="6" key="1">
    <citation type="submission" date="2025-08" db="UniProtKB">
        <authorList>
            <consortium name="RefSeq"/>
        </authorList>
    </citation>
    <scope>IDENTIFICATION</scope>
    <source>
        <tissue evidence="6">Muscle</tissue>
    </source>
</reference>
<evidence type="ECO:0000256" key="1">
    <source>
        <dbReference type="ARBA" id="ARBA00023018"/>
    </source>
</evidence>
<keyword evidence="5" id="KW-1185">Reference proteome</keyword>
<dbReference type="PANTHER" id="PTHR12157:SF24">
    <property type="entry name" value="FIFE, ISOFORM D"/>
    <property type="match status" value="1"/>
</dbReference>
<evidence type="ECO:0000313" key="5">
    <source>
        <dbReference type="Proteomes" id="UP000694941"/>
    </source>
</evidence>
<dbReference type="SUPFAM" id="SSF49562">
    <property type="entry name" value="C2 domain (Calcium/lipid-binding domain, CaLB)"/>
    <property type="match status" value="1"/>
</dbReference>
<dbReference type="SMART" id="SM00239">
    <property type="entry name" value="C2"/>
    <property type="match status" value="1"/>
</dbReference>
<dbReference type="InterPro" id="IPR035892">
    <property type="entry name" value="C2_domain_sf"/>
</dbReference>
<comment type="subcellular location">
    <subcellularLocation>
        <location evidence="2">Synapse</location>
    </subcellularLocation>
</comment>